<feature type="compositionally biased region" description="Polar residues" evidence="2">
    <location>
        <begin position="142"/>
        <end position="158"/>
    </location>
</feature>
<gene>
    <name evidence="4" type="ORF">D779_3454</name>
</gene>
<dbReference type="InterPro" id="IPR001623">
    <property type="entry name" value="DnaJ_domain"/>
</dbReference>
<dbReference type="InterPro" id="IPR032710">
    <property type="entry name" value="NTF2-like_dom_sf"/>
</dbReference>
<dbReference type="CDD" id="cd06257">
    <property type="entry name" value="DnaJ"/>
    <property type="match status" value="1"/>
</dbReference>
<evidence type="ECO:0000313" key="5">
    <source>
        <dbReference type="Proteomes" id="UP000019460"/>
    </source>
</evidence>
<sequence length="596" mass="64989">MSAHWTQEIADSLASGRPSNALEQHLDALLLWLGNPDNPGAAALDAALARNRLDRGRATTRAYRLLDRRLFPADQGPSAQTLGLGPDADPALAKQRYRRLIQVYHPDRHPNRTVWATQHTEQINRAYDSFRRPRTQGRRPSASATGTEGSRPETQAHSPQRRFGRDITWILSRIPGNAWNRLLGQPRMMYWAGGALALALLAAIGSSLLHEEPKPRPRIIHHPLGQTERKPPTTATGSREETAPNDPPQPTQPVVASNAIDSTPEPTGSRPTAAAATAADEPGTPITLSRRNEPSTDAREPAPEEEIEPQQDMAAADPAREPDAAIESTSSTTSQGAEDTAASTRFPEPSDPIQTHEAPTPEIEPPEPSAPIEPPEPEPSPIPAPQTASPAAESSAPRMPPEPDDRTPAPEPLPERQPPPRSESDSRPRIPQRLQPELQIPAIQAPKPPAQPTSPRQPLQLGVAPATIGSVPGSDPDATVCRQATALMQRFQQAYQSGSLDGLMALYSPLAKENDLGTWFAIRQTYRHWFASTRARRIDFEQLQVKPTANGGRCAAIAIFKVVYLDLDSKLAQRDGVIEVLLEPKGSDLRILRMRY</sequence>
<dbReference type="InterPro" id="IPR036869">
    <property type="entry name" value="J_dom_sf"/>
</dbReference>
<dbReference type="SMART" id="SM00271">
    <property type="entry name" value="DnaJ"/>
    <property type="match status" value="1"/>
</dbReference>
<feature type="region of interest" description="Disordered" evidence="2">
    <location>
        <begin position="125"/>
        <end position="164"/>
    </location>
</feature>
<dbReference type="SUPFAM" id="SSF54427">
    <property type="entry name" value="NTF2-like"/>
    <property type="match status" value="1"/>
</dbReference>
<name>W9V2Y0_9GAMM</name>
<dbReference type="STRING" id="1249627.D779_3454"/>
<dbReference type="Gene3D" id="1.10.287.110">
    <property type="entry name" value="DnaJ domain"/>
    <property type="match status" value="1"/>
</dbReference>
<dbReference type="AlphaFoldDB" id="W9V2Y0"/>
<dbReference type="eggNOG" id="COG2214">
    <property type="taxonomic scope" value="Bacteria"/>
</dbReference>
<feature type="compositionally biased region" description="Polar residues" evidence="2">
    <location>
        <begin position="327"/>
        <end position="343"/>
    </location>
</feature>
<dbReference type="PRINTS" id="PR01217">
    <property type="entry name" value="PRICHEXTENSN"/>
</dbReference>
<evidence type="ECO:0000256" key="2">
    <source>
        <dbReference type="SAM" id="MobiDB-lite"/>
    </source>
</evidence>
<dbReference type="PROSITE" id="PS50076">
    <property type="entry name" value="DNAJ_2"/>
    <property type="match status" value="1"/>
</dbReference>
<feature type="region of interest" description="Disordered" evidence="2">
    <location>
        <begin position="213"/>
        <end position="429"/>
    </location>
</feature>
<dbReference type="Pfam" id="PF00226">
    <property type="entry name" value="DnaJ"/>
    <property type="match status" value="1"/>
</dbReference>
<feature type="compositionally biased region" description="Basic and acidic residues" evidence="2">
    <location>
        <begin position="290"/>
        <end position="302"/>
    </location>
</feature>
<organism evidence="4 5">
    <name type="scientific">Imhoffiella purpurea</name>
    <dbReference type="NCBI Taxonomy" id="1249627"/>
    <lineage>
        <taxon>Bacteria</taxon>
        <taxon>Pseudomonadati</taxon>
        <taxon>Pseudomonadota</taxon>
        <taxon>Gammaproteobacteria</taxon>
        <taxon>Chromatiales</taxon>
        <taxon>Chromatiaceae</taxon>
        <taxon>Imhoffiella</taxon>
    </lineage>
</organism>
<keyword evidence="1" id="KW-0143">Chaperone</keyword>
<proteinExistence type="predicted"/>
<dbReference type="OrthoDB" id="5764486at2"/>
<dbReference type="Gene3D" id="3.10.450.50">
    <property type="match status" value="1"/>
</dbReference>
<feature type="domain" description="J" evidence="3">
    <location>
        <begin position="77"/>
        <end position="146"/>
    </location>
</feature>
<dbReference type="RefSeq" id="WP_043756428.1">
    <property type="nucleotide sequence ID" value="NZ_AONC01000061.1"/>
</dbReference>
<keyword evidence="5" id="KW-1185">Reference proteome</keyword>
<protein>
    <recommendedName>
        <fullName evidence="3">J domain-containing protein</fullName>
    </recommendedName>
</protein>
<feature type="compositionally biased region" description="Pro residues" evidence="2">
    <location>
        <begin position="362"/>
        <end position="384"/>
    </location>
</feature>
<feature type="compositionally biased region" description="Pro residues" evidence="2">
    <location>
        <begin position="409"/>
        <end position="421"/>
    </location>
</feature>
<feature type="compositionally biased region" description="Polar residues" evidence="2">
    <location>
        <begin position="252"/>
        <end position="270"/>
    </location>
</feature>
<evidence type="ECO:0000256" key="1">
    <source>
        <dbReference type="ARBA" id="ARBA00023186"/>
    </source>
</evidence>
<dbReference type="Proteomes" id="UP000019460">
    <property type="component" value="Unassembled WGS sequence"/>
</dbReference>
<evidence type="ECO:0000259" key="3">
    <source>
        <dbReference type="PROSITE" id="PS50076"/>
    </source>
</evidence>
<evidence type="ECO:0000313" key="4">
    <source>
        <dbReference type="EMBL" id="EXJ13699.1"/>
    </source>
</evidence>
<comment type="caution">
    <text evidence="4">The sequence shown here is derived from an EMBL/GenBank/DDBJ whole genome shotgun (WGS) entry which is preliminary data.</text>
</comment>
<accession>W9V2Y0</accession>
<reference evidence="4 5" key="1">
    <citation type="submission" date="2012-11" db="EMBL/GenBank/DDBJ databases">
        <title>Genome assembly of Thiorhodococcus sp. AK35.</title>
        <authorList>
            <person name="Nupur N."/>
            <person name="Khatri I."/>
            <person name="Subramanian S."/>
            <person name="Pinnaka A."/>
        </authorList>
    </citation>
    <scope>NUCLEOTIDE SEQUENCE [LARGE SCALE GENOMIC DNA]</scope>
    <source>
        <strain evidence="4 5">AK35</strain>
    </source>
</reference>
<dbReference type="SUPFAM" id="SSF46565">
    <property type="entry name" value="Chaperone J-domain"/>
    <property type="match status" value="1"/>
</dbReference>
<dbReference type="EMBL" id="AONC01000061">
    <property type="protein sequence ID" value="EXJ13699.1"/>
    <property type="molecule type" value="Genomic_DNA"/>
</dbReference>